<feature type="signal peptide" evidence="2">
    <location>
        <begin position="1"/>
        <end position="16"/>
    </location>
</feature>
<dbReference type="Proteomes" id="UP001178507">
    <property type="component" value="Unassembled WGS sequence"/>
</dbReference>
<feature type="chain" id="PRO_5041383861" evidence="2">
    <location>
        <begin position="17"/>
        <end position="411"/>
    </location>
</feature>
<comment type="caution">
    <text evidence="3">The sequence shown here is derived from an EMBL/GenBank/DDBJ whole genome shotgun (WGS) entry which is preliminary data.</text>
</comment>
<evidence type="ECO:0000256" key="1">
    <source>
        <dbReference type="SAM" id="MobiDB-lite"/>
    </source>
</evidence>
<organism evidence="3 4">
    <name type="scientific">Effrenium voratum</name>
    <dbReference type="NCBI Taxonomy" id="2562239"/>
    <lineage>
        <taxon>Eukaryota</taxon>
        <taxon>Sar</taxon>
        <taxon>Alveolata</taxon>
        <taxon>Dinophyceae</taxon>
        <taxon>Suessiales</taxon>
        <taxon>Symbiodiniaceae</taxon>
        <taxon>Effrenium</taxon>
    </lineage>
</organism>
<reference evidence="3" key="1">
    <citation type="submission" date="2023-08" db="EMBL/GenBank/DDBJ databases">
        <authorList>
            <person name="Chen Y."/>
            <person name="Shah S."/>
            <person name="Dougan E. K."/>
            <person name="Thang M."/>
            <person name="Chan C."/>
        </authorList>
    </citation>
    <scope>NUCLEOTIDE SEQUENCE</scope>
</reference>
<feature type="compositionally biased region" description="Acidic residues" evidence="1">
    <location>
        <begin position="79"/>
        <end position="88"/>
    </location>
</feature>
<keyword evidence="4" id="KW-1185">Reference proteome</keyword>
<protein>
    <submittedName>
        <fullName evidence="3">Uncharacterized protein</fullName>
    </submittedName>
</protein>
<feature type="region of interest" description="Disordered" evidence="1">
    <location>
        <begin position="363"/>
        <end position="397"/>
    </location>
</feature>
<feature type="region of interest" description="Disordered" evidence="1">
    <location>
        <begin position="46"/>
        <end position="90"/>
    </location>
</feature>
<dbReference type="EMBL" id="CAUJNA010003222">
    <property type="protein sequence ID" value="CAJ1396212.1"/>
    <property type="molecule type" value="Genomic_DNA"/>
</dbReference>
<dbReference type="AlphaFoldDB" id="A0AA36IYA4"/>
<sequence length="411" mass="46327">MAAGRWLGGSRTAVLGLGLGLRRCLVGHWRELPGLTGARSRFVRTGRPRDRMHGPSDAVAGGLGRLAPPVAEGRPVQEESPEDLEEPSEVGSLLAVAPTLHKFAGLEPLPADALDQEDSDPPSLSIKDVRKLSPPPRRYVRAPPTLLQRLAEVDKLEGKGRERQKKRRGQFEFNDDEPIRVRVLDVDALPLEELHRAFMYTLVRRRPAEVCVRVASRLAMFRDKPGQLAYENMVRDCSWHFGATHGPELLALFTRCYSTISVPFMLDYTRQFGHFSRKFLAEQVEKSLRPGFLDFMRYQDQGGVRKLPLTISKPWSLQAYTRLMMKSYLKSRIYEQLKLHGHIPEVDEDTDPDMPVEARVMEQLSRHGALKVPEPSAPRAPKPKPEPEPEPEVPRPALLDAIMEARARTLG</sequence>
<feature type="region of interest" description="Disordered" evidence="1">
    <location>
        <begin position="111"/>
        <end position="140"/>
    </location>
</feature>
<name>A0AA36IYA4_9DINO</name>
<keyword evidence="2" id="KW-0732">Signal</keyword>
<evidence type="ECO:0000313" key="3">
    <source>
        <dbReference type="EMBL" id="CAJ1396212.1"/>
    </source>
</evidence>
<accession>A0AA36IYA4</accession>
<gene>
    <name evidence="3" type="ORF">EVOR1521_LOCUS20483</name>
</gene>
<evidence type="ECO:0000256" key="2">
    <source>
        <dbReference type="SAM" id="SignalP"/>
    </source>
</evidence>
<evidence type="ECO:0000313" key="4">
    <source>
        <dbReference type="Proteomes" id="UP001178507"/>
    </source>
</evidence>
<proteinExistence type="predicted"/>